<dbReference type="PANTHER" id="PTHR42791:SF1">
    <property type="entry name" value="N-ACETYLTRANSFERASE DOMAIN-CONTAINING PROTEIN"/>
    <property type="match status" value="1"/>
</dbReference>
<name>A0ABQ6IJN1_9MICO</name>
<dbReference type="Proteomes" id="UP001157126">
    <property type="component" value="Unassembled WGS sequence"/>
</dbReference>
<dbReference type="SUPFAM" id="SSF55729">
    <property type="entry name" value="Acyl-CoA N-acyltransferases (Nat)"/>
    <property type="match status" value="1"/>
</dbReference>
<organism evidence="2 3">
    <name type="scientific">Mobilicoccus caccae</name>
    <dbReference type="NCBI Taxonomy" id="1859295"/>
    <lineage>
        <taxon>Bacteria</taxon>
        <taxon>Bacillati</taxon>
        <taxon>Actinomycetota</taxon>
        <taxon>Actinomycetes</taxon>
        <taxon>Micrococcales</taxon>
        <taxon>Dermatophilaceae</taxon>
        <taxon>Mobilicoccus</taxon>
    </lineage>
</organism>
<dbReference type="PANTHER" id="PTHR42791">
    <property type="entry name" value="GNAT FAMILY ACETYLTRANSFERASE"/>
    <property type="match status" value="1"/>
</dbReference>
<sequence>MRTAGDEDVAQAADVLARAFATDPPFVAALGHPDEPQRLLRCLYASLLRHHYLSRGAVDVAVDGDEVMGVAVWGAPGRGALPLGAKARIAREVLPVYGLRAIRLLRQERIIAAHYPPGEYWYLFAIGVGVPGRGVGGLLLDHGVARATEHGCYLEASTPSSARLYERKGFVRRGDVEVEGGPLVRMWREPAPVNQV</sequence>
<dbReference type="EMBL" id="BSUO01000001">
    <property type="protein sequence ID" value="GMA38109.1"/>
    <property type="molecule type" value="Genomic_DNA"/>
</dbReference>
<reference evidence="3" key="1">
    <citation type="journal article" date="2019" name="Int. J. Syst. Evol. Microbiol.">
        <title>The Global Catalogue of Microorganisms (GCM) 10K type strain sequencing project: providing services to taxonomists for standard genome sequencing and annotation.</title>
        <authorList>
            <consortium name="The Broad Institute Genomics Platform"/>
            <consortium name="The Broad Institute Genome Sequencing Center for Infectious Disease"/>
            <person name="Wu L."/>
            <person name="Ma J."/>
        </authorList>
    </citation>
    <scope>NUCLEOTIDE SEQUENCE [LARGE SCALE GENOMIC DNA]</scope>
    <source>
        <strain evidence="3">NBRC 113072</strain>
    </source>
</reference>
<evidence type="ECO:0000313" key="2">
    <source>
        <dbReference type="EMBL" id="GMA38109.1"/>
    </source>
</evidence>
<accession>A0ABQ6IJN1</accession>
<dbReference type="PROSITE" id="PS51186">
    <property type="entry name" value="GNAT"/>
    <property type="match status" value="1"/>
</dbReference>
<dbReference type="Gene3D" id="3.40.630.30">
    <property type="match status" value="1"/>
</dbReference>
<dbReference type="InterPro" id="IPR000182">
    <property type="entry name" value="GNAT_dom"/>
</dbReference>
<comment type="caution">
    <text evidence="2">The sequence shown here is derived from an EMBL/GenBank/DDBJ whole genome shotgun (WGS) entry which is preliminary data.</text>
</comment>
<proteinExistence type="predicted"/>
<dbReference type="InterPro" id="IPR052523">
    <property type="entry name" value="Trichothecene_AcTrans"/>
</dbReference>
<evidence type="ECO:0000313" key="3">
    <source>
        <dbReference type="Proteomes" id="UP001157126"/>
    </source>
</evidence>
<protein>
    <submittedName>
        <fullName evidence="2">GCN5-like N-acetyltransferase</fullName>
    </submittedName>
</protein>
<evidence type="ECO:0000259" key="1">
    <source>
        <dbReference type="PROSITE" id="PS51186"/>
    </source>
</evidence>
<dbReference type="InterPro" id="IPR016181">
    <property type="entry name" value="Acyl_CoA_acyltransferase"/>
</dbReference>
<keyword evidence="3" id="KW-1185">Reference proteome</keyword>
<gene>
    <name evidence="2" type="ORF">GCM10025883_01540</name>
</gene>
<feature type="domain" description="N-acetyltransferase" evidence="1">
    <location>
        <begin position="1"/>
        <end position="191"/>
    </location>
</feature>